<evidence type="ECO:0000256" key="2">
    <source>
        <dbReference type="SAM" id="SignalP"/>
    </source>
</evidence>
<feature type="transmembrane region" description="Helical" evidence="1">
    <location>
        <begin position="33"/>
        <end position="53"/>
    </location>
</feature>
<evidence type="ECO:0000256" key="1">
    <source>
        <dbReference type="SAM" id="Phobius"/>
    </source>
</evidence>
<keyword evidence="1" id="KW-0812">Transmembrane</keyword>
<feature type="signal peptide" evidence="2">
    <location>
        <begin position="1"/>
        <end position="17"/>
    </location>
</feature>
<keyword evidence="2" id="KW-0732">Signal</keyword>
<dbReference type="Proteomes" id="UP000494165">
    <property type="component" value="Unassembled WGS sequence"/>
</dbReference>
<keyword evidence="4" id="KW-1185">Reference proteome</keyword>
<dbReference type="AlphaFoldDB" id="A0A8S1C7C2"/>
<proteinExistence type="predicted"/>
<dbReference type="EMBL" id="CADEPI010000019">
    <property type="protein sequence ID" value="CAB3365072.1"/>
    <property type="molecule type" value="Genomic_DNA"/>
</dbReference>
<feature type="chain" id="PRO_5035755986" description="Sulfur globule protein CV3" evidence="2">
    <location>
        <begin position="18"/>
        <end position="84"/>
    </location>
</feature>
<name>A0A8S1C7C2_9INSE</name>
<keyword evidence="1" id="KW-0472">Membrane</keyword>
<evidence type="ECO:0000313" key="4">
    <source>
        <dbReference type="Proteomes" id="UP000494165"/>
    </source>
</evidence>
<evidence type="ECO:0008006" key="5">
    <source>
        <dbReference type="Google" id="ProtNLM"/>
    </source>
</evidence>
<comment type="caution">
    <text evidence="3">The sequence shown here is derived from an EMBL/GenBank/DDBJ whole genome shotgun (WGS) entry which is preliminary data.</text>
</comment>
<protein>
    <recommendedName>
        <fullName evidence="5">Sulfur globule protein CV3</fullName>
    </recommendedName>
</protein>
<keyword evidence="1" id="KW-1133">Transmembrane helix</keyword>
<evidence type="ECO:0000313" key="3">
    <source>
        <dbReference type="EMBL" id="CAB3365072.1"/>
    </source>
</evidence>
<reference evidence="3 4" key="1">
    <citation type="submission" date="2020-04" db="EMBL/GenBank/DDBJ databases">
        <authorList>
            <person name="Alioto T."/>
            <person name="Alioto T."/>
            <person name="Gomez Garrido J."/>
        </authorList>
    </citation>
    <scope>NUCLEOTIDE SEQUENCE [LARGE SCALE GENOMIC DNA]</scope>
</reference>
<accession>A0A8S1C7C2</accession>
<organism evidence="3 4">
    <name type="scientific">Cloeon dipterum</name>
    <dbReference type="NCBI Taxonomy" id="197152"/>
    <lineage>
        <taxon>Eukaryota</taxon>
        <taxon>Metazoa</taxon>
        <taxon>Ecdysozoa</taxon>
        <taxon>Arthropoda</taxon>
        <taxon>Hexapoda</taxon>
        <taxon>Insecta</taxon>
        <taxon>Pterygota</taxon>
        <taxon>Palaeoptera</taxon>
        <taxon>Ephemeroptera</taxon>
        <taxon>Pisciforma</taxon>
        <taxon>Baetidae</taxon>
        <taxon>Cloeon</taxon>
    </lineage>
</organism>
<sequence>MNTKIIVFLALVAVALCNPVDDQLEGGGKDKRSLFGLGLGLGLGNTLAAPFAYNPYYYPYAGPFPYRAYPYGPYGPYARTTIYG</sequence>
<gene>
    <name evidence="3" type="ORF">CLODIP_2_CD06703</name>
</gene>